<dbReference type="PRINTS" id="PR00988">
    <property type="entry name" value="URIDINKINASE"/>
</dbReference>
<evidence type="ECO:0000259" key="18">
    <source>
        <dbReference type="Pfam" id="PF00485"/>
    </source>
</evidence>
<evidence type="ECO:0000256" key="6">
    <source>
        <dbReference type="ARBA" id="ARBA00021478"/>
    </source>
</evidence>
<dbReference type="NCBIfam" id="TIGR00235">
    <property type="entry name" value="udk"/>
    <property type="match status" value="1"/>
</dbReference>
<dbReference type="SUPFAM" id="SSF52540">
    <property type="entry name" value="P-loop containing nucleoside triphosphate hydrolases"/>
    <property type="match status" value="1"/>
</dbReference>
<comment type="pathway">
    <text evidence="3 16 17">Pyrimidine metabolism; CTP biosynthesis via salvage pathway; CTP from cytidine: step 1/3.</text>
</comment>
<comment type="similarity">
    <text evidence="4 16 17">Belongs to the uridine kinase family.</text>
</comment>
<name>A0A140NPM3_PROSM</name>
<dbReference type="InterPro" id="IPR000764">
    <property type="entry name" value="Uridine_kinase-like"/>
</dbReference>
<evidence type="ECO:0000256" key="9">
    <source>
        <dbReference type="ARBA" id="ARBA00022741"/>
    </source>
</evidence>
<dbReference type="PATRIC" id="fig|1157951.4.peg.3267"/>
<organism evidence="19 20">
    <name type="scientific">Providencia stuartii (strain MRSN 2154)</name>
    <dbReference type="NCBI Taxonomy" id="1157951"/>
    <lineage>
        <taxon>Bacteria</taxon>
        <taxon>Pseudomonadati</taxon>
        <taxon>Pseudomonadota</taxon>
        <taxon>Gammaproteobacteria</taxon>
        <taxon>Enterobacterales</taxon>
        <taxon>Morganellaceae</taxon>
        <taxon>Providencia</taxon>
    </lineage>
</organism>
<comment type="catalytic activity">
    <reaction evidence="14 17">
        <text>cytidine + ATP = CMP + ADP + H(+)</text>
        <dbReference type="Rhea" id="RHEA:24674"/>
        <dbReference type="ChEBI" id="CHEBI:15378"/>
        <dbReference type="ChEBI" id="CHEBI:17562"/>
        <dbReference type="ChEBI" id="CHEBI:30616"/>
        <dbReference type="ChEBI" id="CHEBI:60377"/>
        <dbReference type="ChEBI" id="CHEBI:456216"/>
        <dbReference type="EC" id="2.7.1.48"/>
    </reaction>
</comment>
<proteinExistence type="inferred from homology"/>
<evidence type="ECO:0000256" key="16">
    <source>
        <dbReference type="HAMAP-Rule" id="MF_00551"/>
    </source>
</evidence>
<feature type="binding site" evidence="16">
    <location>
        <begin position="15"/>
        <end position="22"/>
    </location>
    <ligand>
        <name>ATP</name>
        <dbReference type="ChEBI" id="CHEBI:30616"/>
    </ligand>
</feature>
<reference evidence="19 20" key="1">
    <citation type="journal article" date="2012" name="J. Bacteriol.">
        <title>Complete Genome Sequence of Providencia stuartii Clinical Isolate MRSN 2154.</title>
        <authorList>
            <person name="Clifford R.J."/>
            <person name="Hang J."/>
            <person name="Riley M.C."/>
            <person name="Onmus-Leone F."/>
            <person name="Kuschner R.A."/>
            <person name="Lesho E.P."/>
            <person name="Waterman P.E."/>
        </authorList>
    </citation>
    <scope>NUCLEOTIDE SEQUENCE [LARGE SCALE GENOMIC DNA]</scope>
    <source>
        <strain evidence="19 20">MRSN 2154</strain>
    </source>
</reference>
<keyword evidence="8 16" id="KW-0808">Transferase</keyword>
<dbReference type="Proteomes" id="UP000005012">
    <property type="component" value="Chromosome"/>
</dbReference>
<dbReference type="GO" id="GO:0043771">
    <property type="term" value="F:cytidine kinase activity"/>
    <property type="evidence" value="ECO:0007669"/>
    <property type="project" value="RHEA"/>
</dbReference>
<evidence type="ECO:0000256" key="5">
    <source>
        <dbReference type="ARBA" id="ARBA00012137"/>
    </source>
</evidence>
<evidence type="ECO:0000313" key="19">
    <source>
        <dbReference type="EMBL" id="AFH95065.1"/>
    </source>
</evidence>
<evidence type="ECO:0000256" key="1">
    <source>
        <dbReference type="ARBA" id="ARBA00004496"/>
    </source>
</evidence>
<keyword evidence="9 16" id="KW-0547">Nucleotide-binding</keyword>
<dbReference type="RefSeq" id="WP_004917981.1">
    <property type="nucleotide sequence ID" value="NC_017731.1"/>
</dbReference>
<dbReference type="Gene3D" id="3.40.50.300">
    <property type="entry name" value="P-loop containing nucleotide triphosphate hydrolases"/>
    <property type="match status" value="1"/>
</dbReference>
<evidence type="ECO:0000256" key="7">
    <source>
        <dbReference type="ARBA" id="ARBA00022490"/>
    </source>
</evidence>
<dbReference type="AlphaFoldDB" id="A0A140NPM3"/>
<keyword evidence="10 16" id="KW-0418">Kinase</keyword>
<dbReference type="InterPro" id="IPR006083">
    <property type="entry name" value="PRK/URK"/>
</dbReference>
<keyword evidence="11 16" id="KW-0067">ATP-binding</keyword>
<dbReference type="UniPathway" id="UPA00574">
    <property type="reaction ID" value="UER00637"/>
</dbReference>
<dbReference type="PANTHER" id="PTHR10285">
    <property type="entry name" value="URIDINE KINASE"/>
    <property type="match status" value="1"/>
</dbReference>
<evidence type="ECO:0000313" key="20">
    <source>
        <dbReference type="Proteomes" id="UP000005012"/>
    </source>
</evidence>
<comment type="subcellular location">
    <subcellularLocation>
        <location evidence="1 16 17">Cytoplasm</location>
    </subcellularLocation>
</comment>
<dbReference type="InterPro" id="IPR026008">
    <property type="entry name" value="Uridine_kinase"/>
</dbReference>
<dbReference type="CDD" id="cd02023">
    <property type="entry name" value="UMPK"/>
    <property type="match status" value="1"/>
</dbReference>
<dbReference type="UniPathway" id="UPA00579">
    <property type="reaction ID" value="UER00640"/>
</dbReference>
<evidence type="ECO:0000256" key="14">
    <source>
        <dbReference type="ARBA" id="ARBA00047436"/>
    </source>
</evidence>
<evidence type="ECO:0000256" key="4">
    <source>
        <dbReference type="ARBA" id="ARBA00005408"/>
    </source>
</evidence>
<evidence type="ECO:0000256" key="8">
    <source>
        <dbReference type="ARBA" id="ARBA00022679"/>
    </source>
</evidence>
<dbReference type="HOGENOM" id="CLU_021278_1_2_6"/>
<keyword evidence="7 16" id="KW-0963">Cytoplasm</keyword>
<evidence type="ECO:0000256" key="11">
    <source>
        <dbReference type="ARBA" id="ARBA00022840"/>
    </source>
</evidence>
<dbReference type="HAMAP" id="MF_00551">
    <property type="entry name" value="Uridine_kinase"/>
    <property type="match status" value="1"/>
</dbReference>
<evidence type="ECO:0000256" key="12">
    <source>
        <dbReference type="ARBA" id="ARBA00030641"/>
    </source>
</evidence>
<dbReference type="OrthoDB" id="9777642at2"/>
<dbReference type="EMBL" id="CP003488">
    <property type="protein sequence ID" value="AFH95065.1"/>
    <property type="molecule type" value="Genomic_DNA"/>
</dbReference>
<evidence type="ECO:0000256" key="17">
    <source>
        <dbReference type="RuleBase" id="RU003825"/>
    </source>
</evidence>
<dbReference type="EC" id="2.7.1.48" evidence="5 16"/>
<evidence type="ECO:0000256" key="15">
    <source>
        <dbReference type="ARBA" id="ARBA00048909"/>
    </source>
</evidence>
<comment type="pathway">
    <text evidence="2 16 17">Pyrimidine metabolism; UMP biosynthesis via salvage pathway; UMP from uridine: step 1/1.</text>
</comment>
<dbReference type="GeneID" id="93520118"/>
<accession>A0A140NPM3</accession>
<dbReference type="GO" id="GO:0044206">
    <property type="term" value="P:UMP salvage"/>
    <property type="evidence" value="ECO:0007669"/>
    <property type="project" value="UniProtKB-UniRule"/>
</dbReference>
<reference evidence="20" key="2">
    <citation type="submission" date="2012-04" db="EMBL/GenBank/DDBJ databases">
        <title>Complete genome sequence of Providencia stuartii clinical isolate MRSN 2154.</title>
        <authorList>
            <person name="Clifford R.J."/>
            <person name="Hang J."/>
            <person name="Riley M.C."/>
            <person name="Onmus-Leone F."/>
            <person name="Kuschner R.A."/>
            <person name="Lesho E.P."/>
            <person name="Waterman P.E."/>
        </authorList>
    </citation>
    <scope>NUCLEOTIDE SEQUENCE [LARGE SCALE GENOMIC DNA]</scope>
    <source>
        <strain evidence="20">MRSN 2154</strain>
    </source>
</reference>
<dbReference type="GO" id="GO:0044211">
    <property type="term" value="P:CTP salvage"/>
    <property type="evidence" value="ECO:0007669"/>
    <property type="project" value="UniProtKB-UniRule"/>
</dbReference>
<dbReference type="NCBIfam" id="NF004018">
    <property type="entry name" value="PRK05480.1"/>
    <property type="match status" value="1"/>
</dbReference>
<dbReference type="InterPro" id="IPR027417">
    <property type="entry name" value="P-loop_NTPase"/>
</dbReference>
<evidence type="ECO:0000256" key="2">
    <source>
        <dbReference type="ARBA" id="ARBA00004690"/>
    </source>
</evidence>
<evidence type="ECO:0000256" key="3">
    <source>
        <dbReference type="ARBA" id="ARBA00004784"/>
    </source>
</evidence>
<gene>
    <name evidence="16" type="primary">udk</name>
    <name evidence="19" type="ordered locus">S70_16250</name>
</gene>
<dbReference type="GO" id="GO:0005737">
    <property type="term" value="C:cytoplasm"/>
    <property type="evidence" value="ECO:0007669"/>
    <property type="project" value="UniProtKB-SubCell"/>
</dbReference>
<dbReference type="Pfam" id="PF00485">
    <property type="entry name" value="PRK"/>
    <property type="match status" value="1"/>
</dbReference>
<dbReference type="GO" id="GO:0004849">
    <property type="term" value="F:uridine kinase activity"/>
    <property type="evidence" value="ECO:0007669"/>
    <property type="project" value="UniProtKB-UniRule"/>
</dbReference>
<dbReference type="KEGG" id="psi:S70_16250"/>
<protein>
    <recommendedName>
        <fullName evidence="6 16">Uridine kinase</fullName>
        <ecNumber evidence="5 16">2.7.1.48</ecNumber>
    </recommendedName>
    <alternativeName>
        <fullName evidence="12 16">Cytidine monophosphokinase</fullName>
    </alternativeName>
    <alternativeName>
        <fullName evidence="13 16">Uridine monophosphokinase</fullName>
    </alternativeName>
</protein>
<sequence length="214" mass="24689">MTDIAHHCTIVGISGASASGKSLIASTLYRELREKVGDHNIGVIPEDCYYKDQRDIPMEERLKVNYDHPNSMDHSLLYQHLKALKSGKSVEIPQYDYVAHTRKETSIHFKPKKVIIIEGILLLTDKRLREEMDFSIFVDTPLDICLMRRIKRDVNERGRTLDSVIEQYNRTVRPMFLQFIEPSKQYADIIVPRGGKNRVAIDILKAKIGEFCQD</sequence>
<comment type="catalytic activity">
    <reaction evidence="15 16 17">
        <text>uridine + ATP = UMP + ADP + H(+)</text>
        <dbReference type="Rhea" id="RHEA:16825"/>
        <dbReference type="ChEBI" id="CHEBI:15378"/>
        <dbReference type="ChEBI" id="CHEBI:16704"/>
        <dbReference type="ChEBI" id="CHEBI:30616"/>
        <dbReference type="ChEBI" id="CHEBI:57865"/>
        <dbReference type="ChEBI" id="CHEBI:456216"/>
        <dbReference type="EC" id="2.7.1.48"/>
    </reaction>
</comment>
<feature type="domain" description="Phosphoribulokinase/uridine kinase" evidence="18">
    <location>
        <begin position="10"/>
        <end position="199"/>
    </location>
</feature>
<evidence type="ECO:0000256" key="10">
    <source>
        <dbReference type="ARBA" id="ARBA00022777"/>
    </source>
</evidence>
<dbReference type="GO" id="GO:0005524">
    <property type="term" value="F:ATP binding"/>
    <property type="evidence" value="ECO:0007669"/>
    <property type="project" value="UniProtKB-UniRule"/>
</dbReference>
<evidence type="ECO:0000256" key="13">
    <source>
        <dbReference type="ARBA" id="ARBA00031452"/>
    </source>
</evidence>